<accession>A0A380JE04</accession>
<dbReference type="GO" id="GO:0005886">
    <property type="term" value="C:plasma membrane"/>
    <property type="evidence" value="ECO:0007669"/>
    <property type="project" value="UniProtKB-SubCell"/>
</dbReference>
<feature type="transmembrane region" description="Helical" evidence="7">
    <location>
        <begin position="47"/>
        <end position="70"/>
    </location>
</feature>
<evidence type="ECO:0000256" key="1">
    <source>
        <dbReference type="ARBA" id="ARBA00007150"/>
    </source>
</evidence>
<keyword evidence="5 7" id="KW-1133">Transmembrane helix</keyword>
<dbReference type="Pfam" id="PF01790">
    <property type="entry name" value="LGT"/>
    <property type="match status" value="1"/>
</dbReference>
<dbReference type="RefSeq" id="WP_003000504.1">
    <property type="nucleotide sequence ID" value="NZ_UHFA01000002.1"/>
</dbReference>
<comment type="pathway">
    <text evidence="7">Protein modification; lipoprotein biosynthesis (diacylglyceryl transfer).</text>
</comment>
<dbReference type="PANTHER" id="PTHR30589">
    <property type="entry name" value="PROLIPOPROTEIN DIACYLGLYCERYL TRANSFERASE"/>
    <property type="match status" value="1"/>
</dbReference>
<organism evidence="8 9">
    <name type="scientific">Streptococcus downei MFe28</name>
    <dbReference type="NCBI Taxonomy" id="764290"/>
    <lineage>
        <taxon>Bacteria</taxon>
        <taxon>Bacillati</taxon>
        <taxon>Bacillota</taxon>
        <taxon>Bacilli</taxon>
        <taxon>Lactobacillales</taxon>
        <taxon>Streptococcaceae</taxon>
        <taxon>Streptococcus</taxon>
    </lineage>
</organism>
<protein>
    <recommendedName>
        <fullName evidence="7">Phosphatidylglycerol--prolipoprotein diacylglyceryl transferase</fullName>
        <ecNumber evidence="7">2.5.1.145</ecNumber>
    </recommendedName>
</protein>
<evidence type="ECO:0000256" key="7">
    <source>
        <dbReference type="HAMAP-Rule" id="MF_01147"/>
    </source>
</evidence>
<comment type="catalytic activity">
    <reaction evidence="7">
        <text>L-cysteinyl-[prolipoprotein] + a 1,2-diacyl-sn-glycero-3-phospho-(1'-sn-glycerol) = an S-1,2-diacyl-sn-glyceryl-L-cysteinyl-[prolipoprotein] + sn-glycerol 1-phosphate + H(+)</text>
        <dbReference type="Rhea" id="RHEA:56712"/>
        <dbReference type="Rhea" id="RHEA-COMP:14679"/>
        <dbReference type="Rhea" id="RHEA-COMP:14680"/>
        <dbReference type="ChEBI" id="CHEBI:15378"/>
        <dbReference type="ChEBI" id="CHEBI:29950"/>
        <dbReference type="ChEBI" id="CHEBI:57685"/>
        <dbReference type="ChEBI" id="CHEBI:64716"/>
        <dbReference type="ChEBI" id="CHEBI:140658"/>
        <dbReference type="EC" id="2.5.1.145"/>
    </reaction>
</comment>
<comment type="subcellular location">
    <subcellularLocation>
        <location evidence="7">Cell membrane</location>
        <topology evidence="7">Multi-pass membrane protein</topology>
    </subcellularLocation>
</comment>
<evidence type="ECO:0000256" key="5">
    <source>
        <dbReference type="ARBA" id="ARBA00022989"/>
    </source>
</evidence>
<keyword evidence="6 7" id="KW-0472">Membrane</keyword>
<keyword evidence="9" id="KW-1185">Reference proteome</keyword>
<dbReference type="GO" id="GO:0008961">
    <property type="term" value="F:phosphatidylglycerol-prolipoprotein diacylglyceryl transferase activity"/>
    <property type="evidence" value="ECO:0007669"/>
    <property type="project" value="UniProtKB-UniRule"/>
</dbReference>
<feature type="transmembrane region" description="Helical" evidence="7">
    <location>
        <begin position="16"/>
        <end position="35"/>
    </location>
</feature>
<proteinExistence type="inferred from homology"/>
<feature type="transmembrane region" description="Helical" evidence="7">
    <location>
        <begin position="231"/>
        <end position="250"/>
    </location>
</feature>
<dbReference type="PROSITE" id="PS01311">
    <property type="entry name" value="LGT"/>
    <property type="match status" value="1"/>
</dbReference>
<keyword evidence="8" id="KW-0449">Lipoprotein</keyword>
<dbReference type="EC" id="2.5.1.145" evidence="7"/>
<keyword evidence="3 7" id="KW-0808">Transferase</keyword>
<evidence type="ECO:0000256" key="4">
    <source>
        <dbReference type="ARBA" id="ARBA00022692"/>
    </source>
</evidence>
<dbReference type="InterPro" id="IPR001640">
    <property type="entry name" value="Lgt"/>
</dbReference>
<sequence length="264" mass="30202">MAALNPIAFRFGPLEIHWYAICIVTGMVLAVWLAIKEAPRKGMTSDDIMDFILLAFPIAILGARLYYVVFQWFYYSQHPDEIIAIWNGGIAIYGALLAGALVLLVFSYRRKINAYDFLDIAAPGVMLAQSFGRWGNFFNQEAYGKAVAQLNYLPKFIRDQMYIEGSYRVPTFLYESLWNLLGFAIIISLRHRQGLLKRGEVAWFYLVWYGCGRFVIEGLRTDSLMLGSLRVSQWLSLVLVILGLVMTYYGRKKAGQPDYQQVKN</sequence>
<comment type="function">
    <text evidence="7">Catalyzes the transfer of the diacylglyceryl group from phosphatidylglycerol to the sulfhydryl group of the N-terminal cysteine of a prolipoprotein, the first step in the formation of mature lipoproteins.</text>
</comment>
<feature type="transmembrane region" description="Helical" evidence="7">
    <location>
        <begin position="201"/>
        <end position="219"/>
    </location>
</feature>
<dbReference type="HAMAP" id="MF_01147">
    <property type="entry name" value="Lgt"/>
    <property type="match status" value="1"/>
</dbReference>
<evidence type="ECO:0000313" key="9">
    <source>
        <dbReference type="Proteomes" id="UP000254082"/>
    </source>
</evidence>
<dbReference type="Proteomes" id="UP000254082">
    <property type="component" value="Unassembled WGS sequence"/>
</dbReference>
<gene>
    <name evidence="7 8" type="primary">lgt</name>
    <name evidence="8" type="ORF">NCTC11391_00933</name>
</gene>
<feature type="binding site" evidence="7">
    <location>
        <position position="133"/>
    </location>
    <ligand>
        <name>a 1,2-diacyl-sn-glycero-3-phospho-(1'-sn-glycerol)</name>
        <dbReference type="ChEBI" id="CHEBI:64716"/>
    </ligand>
</feature>
<evidence type="ECO:0000256" key="3">
    <source>
        <dbReference type="ARBA" id="ARBA00022679"/>
    </source>
</evidence>
<dbReference type="PANTHER" id="PTHR30589:SF0">
    <property type="entry name" value="PHOSPHATIDYLGLYCEROL--PROLIPOPROTEIN DIACYLGLYCERYL TRANSFERASE"/>
    <property type="match status" value="1"/>
</dbReference>
<reference evidence="8 9" key="1">
    <citation type="submission" date="2018-06" db="EMBL/GenBank/DDBJ databases">
        <authorList>
            <consortium name="Pathogen Informatics"/>
            <person name="Doyle S."/>
        </authorList>
    </citation>
    <scope>NUCLEOTIDE SEQUENCE [LARGE SCALE GENOMIC DNA]</scope>
    <source>
        <strain evidence="9">NCTC 11391</strain>
    </source>
</reference>
<dbReference type="EMBL" id="UHFA01000002">
    <property type="protein sequence ID" value="SUN35894.1"/>
    <property type="molecule type" value="Genomic_DNA"/>
</dbReference>
<dbReference type="NCBIfam" id="TIGR00544">
    <property type="entry name" value="lgt"/>
    <property type="match status" value="1"/>
</dbReference>
<dbReference type="GO" id="GO:0042158">
    <property type="term" value="P:lipoprotein biosynthetic process"/>
    <property type="evidence" value="ECO:0007669"/>
    <property type="project" value="UniProtKB-UniRule"/>
</dbReference>
<evidence type="ECO:0000256" key="6">
    <source>
        <dbReference type="ARBA" id="ARBA00023136"/>
    </source>
</evidence>
<feature type="transmembrane region" description="Helical" evidence="7">
    <location>
        <begin position="82"/>
        <end position="106"/>
    </location>
</feature>
<name>A0A380JE04_STRDO</name>
<keyword evidence="2 7" id="KW-1003">Cell membrane</keyword>
<dbReference type="AlphaFoldDB" id="A0A380JE04"/>
<keyword evidence="8" id="KW-0328">Glycosyltransferase</keyword>
<dbReference type="OrthoDB" id="871140at2"/>
<evidence type="ECO:0000256" key="2">
    <source>
        <dbReference type="ARBA" id="ARBA00022475"/>
    </source>
</evidence>
<evidence type="ECO:0000313" key="8">
    <source>
        <dbReference type="EMBL" id="SUN35894.1"/>
    </source>
</evidence>
<dbReference type="UniPathway" id="UPA00664"/>
<keyword evidence="4 7" id="KW-0812">Transmembrane</keyword>
<comment type="similarity">
    <text evidence="1 7">Belongs to the Lgt family.</text>
</comment>